<keyword evidence="2" id="KW-0812">Transmembrane</keyword>
<feature type="transmembrane region" description="Helical" evidence="2">
    <location>
        <begin position="190"/>
        <end position="210"/>
    </location>
</feature>
<evidence type="ECO:0000313" key="3">
    <source>
        <dbReference type="EMBL" id="RPB08156.1"/>
    </source>
</evidence>
<feature type="region of interest" description="Disordered" evidence="1">
    <location>
        <begin position="332"/>
        <end position="392"/>
    </location>
</feature>
<dbReference type="EMBL" id="ML119167">
    <property type="protein sequence ID" value="RPB08156.1"/>
    <property type="molecule type" value="Genomic_DNA"/>
</dbReference>
<protein>
    <submittedName>
        <fullName evidence="3">Uncharacterized protein</fullName>
    </submittedName>
</protein>
<keyword evidence="2" id="KW-1133">Transmembrane helix</keyword>
<reference evidence="3 4" key="1">
    <citation type="journal article" date="2018" name="Nat. Ecol. Evol.">
        <title>Pezizomycetes genomes reveal the molecular basis of ectomycorrhizal truffle lifestyle.</title>
        <authorList>
            <person name="Murat C."/>
            <person name="Payen T."/>
            <person name="Noel B."/>
            <person name="Kuo A."/>
            <person name="Morin E."/>
            <person name="Chen J."/>
            <person name="Kohler A."/>
            <person name="Krizsan K."/>
            <person name="Balestrini R."/>
            <person name="Da Silva C."/>
            <person name="Montanini B."/>
            <person name="Hainaut M."/>
            <person name="Levati E."/>
            <person name="Barry K.W."/>
            <person name="Belfiori B."/>
            <person name="Cichocki N."/>
            <person name="Clum A."/>
            <person name="Dockter R.B."/>
            <person name="Fauchery L."/>
            <person name="Guy J."/>
            <person name="Iotti M."/>
            <person name="Le Tacon F."/>
            <person name="Lindquist E.A."/>
            <person name="Lipzen A."/>
            <person name="Malagnac F."/>
            <person name="Mello A."/>
            <person name="Molinier V."/>
            <person name="Miyauchi S."/>
            <person name="Poulain J."/>
            <person name="Riccioni C."/>
            <person name="Rubini A."/>
            <person name="Sitrit Y."/>
            <person name="Splivallo R."/>
            <person name="Traeger S."/>
            <person name="Wang M."/>
            <person name="Zifcakova L."/>
            <person name="Wipf D."/>
            <person name="Zambonelli A."/>
            <person name="Paolocci F."/>
            <person name="Nowrousian M."/>
            <person name="Ottonello S."/>
            <person name="Baldrian P."/>
            <person name="Spatafora J.W."/>
            <person name="Henrissat B."/>
            <person name="Nagy L.G."/>
            <person name="Aury J.M."/>
            <person name="Wincker P."/>
            <person name="Grigoriev I.V."/>
            <person name="Bonfante P."/>
            <person name="Martin F.M."/>
        </authorList>
    </citation>
    <scope>NUCLEOTIDE SEQUENCE [LARGE SCALE GENOMIC DNA]</scope>
    <source>
        <strain evidence="3 4">CCBAS932</strain>
    </source>
</reference>
<evidence type="ECO:0000256" key="1">
    <source>
        <dbReference type="SAM" id="MobiDB-lite"/>
    </source>
</evidence>
<feature type="region of interest" description="Disordered" evidence="1">
    <location>
        <begin position="54"/>
        <end position="77"/>
    </location>
</feature>
<feature type="region of interest" description="Disordered" evidence="1">
    <location>
        <begin position="1"/>
        <end position="23"/>
    </location>
</feature>
<organism evidence="3 4">
    <name type="scientific">Morchella conica CCBAS932</name>
    <dbReference type="NCBI Taxonomy" id="1392247"/>
    <lineage>
        <taxon>Eukaryota</taxon>
        <taxon>Fungi</taxon>
        <taxon>Dikarya</taxon>
        <taxon>Ascomycota</taxon>
        <taxon>Pezizomycotina</taxon>
        <taxon>Pezizomycetes</taxon>
        <taxon>Pezizales</taxon>
        <taxon>Morchellaceae</taxon>
        <taxon>Morchella</taxon>
    </lineage>
</organism>
<dbReference type="InParanoid" id="A0A3N4KCC8"/>
<accession>A0A3N4KCC8</accession>
<sequence>MARPFSRIEEDQESGAGNHVLGNESVQDGGLVAGNGIGNGVGTGIQAGVRSWWSNSRGETRGNSNEGIPKPSSQGNEMVTVSSNFAGLSPVITSGLYDAPVIASPISPRTGPSLVTFAPNSQPNLLNSRPLERPQPTVIRRSIFMPGNTAIQEAVQESQAPIDVETQQPPAGEVGKWWRRGSLKGLQSKLITVLVAGGFLAITLAIYLGLALTNDLRLRHEWHVLLILIILIATMFFCHALVRLCILATNPARLQRRPSRNFSRIPSVSGPDGYANPQEPIRIQTAFDQDVDGVEPDLTKLPPPVYGLWRCSVRVNPNQFYWVRRTSMQQSTIPEGREPISPGSHNTPRPPSYVSEDGVSYALAVENALSPARPEPPLPPHPSEVQWLQNRW</sequence>
<evidence type="ECO:0000256" key="2">
    <source>
        <dbReference type="SAM" id="Phobius"/>
    </source>
</evidence>
<gene>
    <name evidence="3" type="ORF">P167DRAFT_549156</name>
</gene>
<name>A0A3N4KCC8_9PEZI</name>
<keyword evidence="2" id="KW-0472">Membrane</keyword>
<keyword evidence="4" id="KW-1185">Reference proteome</keyword>
<feature type="transmembrane region" description="Helical" evidence="2">
    <location>
        <begin position="222"/>
        <end position="246"/>
    </location>
</feature>
<dbReference type="OrthoDB" id="5417811at2759"/>
<evidence type="ECO:0000313" key="4">
    <source>
        <dbReference type="Proteomes" id="UP000277580"/>
    </source>
</evidence>
<feature type="compositionally biased region" description="Pro residues" evidence="1">
    <location>
        <begin position="373"/>
        <end position="382"/>
    </location>
</feature>
<dbReference type="Proteomes" id="UP000277580">
    <property type="component" value="Unassembled WGS sequence"/>
</dbReference>
<dbReference type="AlphaFoldDB" id="A0A3N4KCC8"/>
<proteinExistence type="predicted"/>